<gene>
    <name evidence="2" type="ORF">QO034_17915</name>
</gene>
<evidence type="ECO:0000256" key="1">
    <source>
        <dbReference type="SAM" id="Phobius"/>
    </source>
</evidence>
<accession>A0ABT7FIW0</accession>
<organism evidence="2 3">
    <name type="scientific">Sedimentitalea xiamensis</name>
    <dbReference type="NCBI Taxonomy" id="3050037"/>
    <lineage>
        <taxon>Bacteria</taxon>
        <taxon>Pseudomonadati</taxon>
        <taxon>Pseudomonadota</taxon>
        <taxon>Alphaproteobacteria</taxon>
        <taxon>Rhodobacterales</taxon>
        <taxon>Paracoccaceae</taxon>
        <taxon>Sedimentitalea</taxon>
    </lineage>
</organism>
<dbReference type="Proteomes" id="UP001227126">
    <property type="component" value="Unassembled WGS sequence"/>
</dbReference>
<proteinExistence type="predicted"/>
<dbReference type="EMBL" id="JASNJE010000028">
    <property type="protein sequence ID" value="MDK3074970.1"/>
    <property type="molecule type" value="Genomic_DNA"/>
</dbReference>
<evidence type="ECO:0000313" key="3">
    <source>
        <dbReference type="Proteomes" id="UP001227126"/>
    </source>
</evidence>
<dbReference type="RefSeq" id="WP_284486901.1">
    <property type="nucleotide sequence ID" value="NZ_JASNJE010000028.1"/>
</dbReference>
<feature type="transmembrane region" description="Helical" evidence="1">
    <location>
        <begin position="36"/>
        <end position="55"/>
    </location>
</feature>
<keyword evidence="1" id="KW-0812">Transmembrane</keyword>
<feature type="transmembrane region" description="Helical" evidence="1">
    <location>
        <begin position="7"/>
        <end position="30"/>
    </location>
</feature>
<keyword evidence="1" id="KW-0472">Membrane</keyword>
<keyword evidence="1" id="KW-1133">Transmembrane helix</keyword>
<name>A0ABT7FIW0_9RHOB</name>
<sequence length="78" mass="8623">MFAPLRTLMIALWAACLAGGAVILFLSLGWVSWPSFVAAGALGLLIGVPAGLWSARAIKREDPNWPPRRRRPQRRQRS</sequence>
<evidence type="ECO:0000313" key="2">
    <source>
        <dbReference type="EMBL" id="MDK3074970.1"/>
    </source>
</evidence>
<comment type="caution">
    <text evidence="2">The sequence shown here is derived from an EMBL/GenBank/DDBJ whole genome shotgun (WGS) entry which is preliminary data.</text>
</comment>
<reference evidence="2 3" key="1">
    <citation type="submission" date="2023-05" db="EMBL/GenBank/DDBJ databases">
        <title>Sedimentitalea sp. nov. JM2-8.</title>
        <authorList>
            <person name="Huang J."/>
        </authorList>
    </citation>
    <scope>NUCLEOTIDE SEQUENCE [LARGE SCALE GENOMIC DNA]</scope>
    <source>
        <strain evidence="2 3">JM2-8</strain>
    </source>
</reference>
<keyword evidence="3" id="KW-1185">Reference proteome</keyword>
<protein>
    <submittedName>
        <fullName evidence="2">Uncharacterized protein</fullName>
    </submittedName>
</protein>